<feature type="transmembrane region" description="Helical" evidence="6">
    <location>
        <begin position="44"/>
        <end position="67"/>
    </location>
</feature>
<dbReference type="PANTHER" id="PTHR38459">
    <property type="entry name" value="PROPHAGE BACTOPRENOL-LINKED GLUCOSE TRANSLOCASE HOMOLOG"/>
    <property type="match status" value="1"/>
</dbReference>
<keyword evidence="3 6" id="KW-0812">Transmembrane</keyword>
<reference evidence="8 9" key="1">
    <citation type="submission" date="2020-08" db="EMBL/GenBank/DDBJ databases">
        <title>Genomic Encyclopedia of Type Strains, Phase IV (KMG-V): Genome sequencing to study the core and pangenomes of soil and plant-associated prokaryotes.</title>
        <authorList>
            <person name="Whitman W."/>
        </authorList>
    </citation>
    <scope>NUCLEOTIDE SEQUENCE [LARGE SCALE GENOMIC DNA]</scope>
    <source>
        <strain evidence="8 9">SEMIA 4013</strain>
    </source>
</reference>
<gene>
    <name evidence="8" type="ORF">GGD69_006674</name>
</gene>
<comment type="similarity">
    <text evidence="2">Belongs to the GtrA family.</text>
</comment>
<feature type="domain" description="GtrA/DPMS transmembrane" evidence="7">
    <location>
        <begin position="19"/>
        <end position="139"/>
    </location>
</feature>
<evidence type="ECO:0000256" key="5">
    <source>
        <dbReference type="ARBA" id="ARBA00023136"/>
    </source>
</evidence>
<dbReference type="InterPro" id="IPR007267">
    <property type="entry name" value="GtrA_DPMS_TM"/>
</dbReference>
<evidence type="ECO:0000256" key="3">
    <source>
        <dbReference type="ARBA" id="ARBA00022692"/>
    </source>
</evidence>
<evidence type="ECO:0000256" key="6">
    <source>
        <dbReference type="SAM" id="Phobius"/>
    </source>
</evidence>
<comment type="caution">
    <text evidence="8">The sequence shown here is derived from an EMBL/GenBank/DDBJ whole genome shotgun (WGS) entry which is preliminary data.</text>
</comment>
<sequence>MTTAAPGKNRHVVSPTFLKFLLAGGVAAAVNFGSRILFNHWMPFSAAIVLAYIAGMITAFVLTKLFVFTESMHSTSRSAVYFTLVNLVAVLQTWLVSVVLAYYVLPWLGVAWHDREIAHFVGVLVPVFTSYIGHKKFSFRSE</sequence>
<dbReference type="EMBL" id="JACIIK010000014">
    <property type="protein sequence ID" value="MBB6205779.1"/>
    <property type="molecule type" value="Genomic_DNA"/>
</dbReference>
<evidence type="ECO:0000256" key="4">
    <source>
        <dbReference type="ARBA" id="ARBA00022989"/>
    </source>
</evidence>
<evidence type="ECO:0000256" key="1">
    <source>
        <dbReference type="ARBA" id="ARBA00004141"/>
    </source>
</evidence>
<protein>
    <submittedName>
        <fullName evidence="8">Flippase GtrA</fullName>
    </submittedName>
</protein>
<evidence type="ECO:0000259" key="7">
    <source>
        <dbReference type="Pfam" id="PF04138"/>
    </source>
</evidence>
<dbReference type="Pfam" id="PF04138">
    <property type="entry name" value="GtrA_DPMS_TM"/>
    <property type="match status" value="1"/>
</dbReference>
<feature type="transmembrane region" description="Helical" evidence="6">
    <location>
        <begin position="20"/>
        <end position="38"/>
    </location>
</feature>
<proteinExistence type="inferred from homology"/>
<organism evidence="8 9">
    <name type="scientific">Paraburkholderia fungorum</name>
    <dbReference type="NCBI Taxonomy" id="134537"/>
    <lineage>
        <taxon>Bacteria</taxon>
        <taxon>Pseudomonadati</taxon>
        <taxon>Pseudomonadota</taxon>
        <taxon>Betaproteobacteria</taxon>
        <taxon>Burkholderiales</taxon>
        <taxon>Burkholderiaceae</taxon>
        <taxon>Paraburkholderia</taxon>
    </lineage>
</organism>
<keyword evidence="5 6" id="KW-0472">Membrane</keyword>
<dbReference type="PANTHER" id="PTHR38459:SF1">
    <property type="entry name" value="PROPHAGE BACTOPRENOL-LINKED GLUCOSE TRANSLOCASE HOMOLOG"/>
    <property type="match status" value="1"/>
</dbReference>
<dbReference type="GO" id="GO:0005886">
    <property type="term" value="C:plasma membrane"/>
    <property type="evidence" value="ECO:0007669"/>
    <property type="project" value="TreeGrafter"/>
</dbReference>
<evidence type="ECO:0000313" key="9">
    <source>
        <dbReference type="Proteomes" id="UP000518681"/>
    </source>
</evidence>
<evidence type="ECO:0000256" key="2">
    <source>
        <dbReference type="ARBA" id="ARBA00009399"/>
    </source>
</evidence>
<comment type="subcellular location">
    <subcellularLocation>
        <location evidence="1">Membrane</location>
        <topology evidence="1">Multi-pass membrane protein</topology>
    </subcellularLocation>
</comment>
<keyword evidence="4 6" id="KW-1133">Transmembrane helix</keyword>
<dbReference type="InterPro" id="IPR051401">
    <property type="entry name" value="GtrA_CellWall_Glycosyl"/>
</dbReference>
<dbReference type="RefSeq" id="WP_183801800.1">
    <property type="nucleotide sequence ID" value="NZ_JACIII010000015.1"/>
</dbReference>
<feature type="transmembrane region" description="Helical" evidence="6">
    <location>
        <begin position="117"/>
        <end position="134"/>
    </location>
</feature>
<name>A0AAW3V4B1_9BURK</name>
<dbReference type="Proteomes" id="UP000518681">
    <property type="component" value="Unassembled WGS sequence"/>
</dbReference>
<accession>A0AAW3V4B1</accession>
<feature type="transmembrane region" description="Helical" evidence="6">
    <location>
        <begin position="79"/>
        <end position="105"/>
    </location>
</feature>
<dbReference type="GO" id="GO:0000271">
    <property type="term" value="P:polysaccharide biosynthetic process"/>
    <property type="evidence" value="ECO:0007669"/>
    <property type="project" value="InterPro"/>
</dbReference>
<evidence type="ECO:0000313" key="8">
    <source>
        <dbReference type="EMBL" id="MBB6205779.1"/>
    </source>
</evidence>
<dbReference type="AlphaFoldDB" id="A0AAW3V4B1"/>